<dbReference type="Proteomes" id="UP000694660">
    <property type="component" value="Unassembled WGS sequence"/>
</dbReference>
<sequence>MNPIRWHRLPAIIGLSALMALPAPVLADPPPHAPAHGWRKKHDPYYIGYTGRQWERDYGIIDGRCSTEAVGAVVGGVIGGAIGSTVGQGDGRRIAIVLGTVIGSVVGASAARELGDVDRACLGHALELSADRHRVSWRNPDTGIDYLLTPVRSFKQDGRPCREFDLSAAGKAHRRVACSAGDGRWQMR</sequence>
<protein>
    <submittedName>
        <fullName evidence="3">Glycine zipper 2TM domain-containing protein</fullName>
    </submittedName>
</protein>
<evidence type="ECO:0000259" key="2">
    <source>
        <dbReference type="Pfam" id="PF05433"/>
    </source>
</evidence>
<accession>A0A944HCY0</accession>
<dbReference type="AlphaFoldDB" id="A0A944HCY0"/>
<evidence type="ECO:0000256" key="1">
    <source>
        <dbReference type="SAM" id="SignalP"/>
    </source>
</evidence>
<feature type="domain" description="Glycine zipper 2TM" evidence="2">
    <location>
        <begin position="71"/>
        <end position="110"/>
    </location>
</feature>
<reference evidence="4" key="1">
    <citation type="journal article" date="2022" name="ISME J.">
        <title>Genetic and phylogenetic analysis of dissimilatory iodate-reducing bacteria identifies potential niches across the world's oceans.</title>
        <authorList>
            <person name="Reyes-Umana V."/>
            <person name="Henning Z."/>
            <person name="Lee K."/>
            <person name="Barnum T.P."/>
            <person name="Coates J.D."/>
        </authorList>
    </citation>
    <scope>NUCLEOTIDE SEQUENCE [LARGE SCALE GENOMIC DNA]</scope>
    <source>
        <strain evidence="4">IR12</strain>
    </source>
</reference>
<organism evidence="3 4">
    <name type="scientific">Denitromonas iodatirespirans</name>
    <dbReference type="NCBI Taxonomy" id="2795389"/>
    <lineage>
        <taxon>Bacteria</taxon>
        <taxon>Pseudomonadati</taxon>
        <taxon>Pseudomonadota</taxon>
        <taxon>Betaproteobacteria</taxon>
        <taxon>Rhodocyclales</taxon>
        <taxon>Zoogloeaceae</taxon>
        <taxon>Denitromonas</taxon>
    </lineage>
</organism>
<gene>
    <name evidence="3" type="ORF">I8J34_18475</name>
</gene>
<feature type="chain" id="PRO_5038141245" evidence="1">
    <location>
        <begin position="28"/>
        <end position="188"/>
    </location>
</feature>
<evidence type="ECO:0000313" key="3">
    <source>
        <dbReference type="EMBL" id="MBT0963172.1"/>
    </source>
</evidence>
<comment type="caution">
    <text evidence="3">The sequence shown here is derived from an EMBL/GenBank/DDBJ whole genome shotgun (WGS) entry which is preliminary data.</text>
</comment>
<keyword evidence="1" id="KW-0732">Signal</keyword>
<evidence type="ECO:0000313" key="4">
    <source>
        <dbReference type="Proteomes" id="UP000694660"/>
    </source>
</evidence>
<dbReference type="EMBL" id="JAEKFT010000025">
    <property type="protein sequence ID" value="MBT0963172.1"/>
    <property type="molecule type" value="Genomic_DNA"/>
</dbReference>
<keyword evidence="4" id="KW-1185">Reference proteome</keyword>
<dbReference type="InterPro" id="IPR008816">
    <property type="entry name" value="Gly_zipper_2TM_dom"/>
</dbReference>
<name>A0A944HCY0_DENI1</name>
<feature type="signal peptide" evidence="1">
    <location>
        <begin position="1"/>
        <end position="27"/>
    </location>
</feature>
<dbReference type="Pfam" id="PF05433">
    <property type="entry name" value="Rick_17kDa_Anti"/>
    <property type="match status" value="1"/>
</dbReference>
<proteinExistence type="predicted"/>
<dbReference type="RefSeq" id="WP_214363108.1">
    <property type="nucleotide sequence ID" value="NZ_JAEKFT010000025.1"/>
</dbReference>
<dbReference type="GO" id="GO:0019867">
    <property type="term" value="C:outer membrane"/>
    <property type="evidence" value="ECO:0007669"/>
    <property type="project" value="InterPro"/>
</dbReference>